<organism evidence="2 3">
    <name type="scientific">Parathielavia appendiculata</name>
    <dbReference type="NCBI Taxonomy" id="2587402"/>
    <lineage>
        <taxon>Eukaryota</taxon>
        <taxon>Fungi</taxon>
        <taxon>Dikarya</taxon>
        <taxon>Ascomycota</taxon>
        <taxon>Pezizomycotina</taxon>
        <taxon>Sordariomycetes</taxon>
        <taxon>Sordariomycetidae</taxon>
        <taxon>Sordariales</taxon>
        <taxon>Chaetomiaceae</taxon>
        <taxon>Parathielavia</taxon>
    </lineage>
</organism>
<evidence type="ECO:0000313" key="3">
    <source>
        <dbReference type="Proteomes" id="UP001302602"/>
    </source>
</evidence>
<protein>
    <submittedName>
        <fullName evidence="2">Uncharacterized protein</fullName>
    </submittedName>
</protein>
<feature type="compositionally biased region" description="Pro residues" evidence="1">
    <location>
        <begin position="39"/>
        <end position="49"/>
    </location>
</feature>
<proteinExistence type="predicted"/>
<dbReference type="RefSeq" id="XP_062650932.1">
    <property type="nucleotide sequence ID" value="XM_062794406.1"/>
</dbReference>
<reference evidence="2" key="1">
    <citation type="journal article" date="2023" name="Mol. Phylogenet. Evol.">
        <title>Genome-scale phylogeny and comparative genomics of the fungal order Sordariales.</title>
        <authorList>
            <person name="Hensen N."/>
            <person name="Bonometti L."/>
            <person name="Westerberg I."/>
            <person name="Brannstrom I.O."/>
            <person name="Guillou S."/>
            <person name="Cros-Aarteil S."/>
            <person name="Calhoun S."/>
            <person name="Haridas S."/>
            <person name="Kuo A."/>
            <person name="Mondo S."/>
            <person name="Pangilinan J."/>
            <person name="Riley R."/>
            <person name="LaButti K."/>
            <person name="Andreopoulos B."/>
            <person name="Lipzen A."/>
            <person name="Chen C."/>
            <person name="Yan M."/>
            <person name="Daum C."/>
            <person name="Ng V."/>
            <person name="Clum A."/>
            <person name="Steindorff A."/>
            <person name="Ohm R.A."/>
            <person name="Martin F."/>
            <person name="Silar P."/>
            <person name="Natvig D.O."/>
            <person name="Lalanne C."/>
            <person name="Gautier V."/>
            <person name="Ament-Velasquez S.L."/>
            <person name="Kruys A."/>
            <person name="Hutchinson M.I."/>
            <person name="Powell A.J."/>
            <person name="Barry K."/>
            <person name="Miller A.N."/>
            <person name="Grigoriev I.V."/>
            <person name="Debuchy R."/>
            <person name="Gladieux P."/>
            <person name="Hiltunen Thoren M."/>
            <person name="Johannesson H."/>
        </authorList>
    </citation>
    <scope>NUCLEOTIDE SEQUENCE</scope>
    <source>
        <strain evidence="2">CBS 731.68</strain>
    </source>
</reference>
<reference evidence="2" key="2">
    <citation type="submission" date="2023-05" db="EMBL/GenBank/DDBJ databases">
        <authorList>
            <consortium name="Lawrence Berkeley National Laboratory"/>
            <person name="Steindorff A."/>
            <person name="Hensen N."/>
            <person name="Bonometti L."/>
            <person name="Westerberg I."/>
            <person name="Brannstrom I.O."/>
            <person name="Guillou S."/>
            <person name="Cros-Aarteil S."/>
            <person name="Calhoun S."/>
            <person name="Haridas S."/>
            <person name="Kuo A."/>
            <person name="Mondo S."/>
            <person name="Pangilinan J."/>
            <person name="Riley R."/>
            <person name="Labutti K."/>
            <person name="Andreopoulos B."/>
            <person name="Lipzen A."/>
            <person name="Chen C."/>
            <person name="Yanf M."/>
            <person name="Daum C."/>
            <person name="Ng V."/>
            <person name="Clum A."/>
            <person name="Ohm R."/>
            <person name="Martin F."/>
            <person name="Silar P."/>
            <person name="Natvig D."/>
            <person name="Lalanne C."/>
            <person name="Gautier V."/>
            <person name="Ament-Velasquez S.L."/>
            <person name="Kruys A."/>
            <person name="Hutchinson M.I."/>
            <person name="Powell A.J."/>
            <person name="Barry K."/>
            <person name="Miller A.N."/>
            <person name="Grigoriev I.V."/>
            <person name="Debuchy R."/>
            <person name="Gladieux P."/>
            <person name="Thoren M.H."/>
            <person name="Johannesson H."/>
        </authorList>
    </citation>
    <scope>NUCLEOTIDE SEQUENCE</scope>
    <source>
        <strain evidence="2">CBS 731.68</strain>
    </source>
</reference>
<gene>
    <name evidence="2" type="ORF">N657DRAFT_653465</name>
</gene>
<comment type="caution">
    <text evidence="2">The sequence shown here is derived from an EMBL/GenBank/DDBJ whole genome shotgun (WGS) entry which is preliminary data.</text>
</comment>
<evidence type="ECO:0000313" key="2">
    <source>
        <dbReference type="EMBL" id="KAK4127161.1"/>
    </source>
</evidence>
<keyword evidence="3" id="KW-1185">Reference proteome</keyword>
<name>A0AAN6Z6P1_9PEZI</name>
<dbReference type="EMBL" id="MU853224">
    <property type="protein sequence ID" value="KAK4127161.1"/>
    <property type="molecule type" value="Genomic_DNA"/>
</dbReference>
<dbReference type="Proteomes" id="UP001302602">
    <property type="component" value="Unassembled WGS sequence"/>
</dbReference>
<accession>A0AAN6Z6P1</accession>
<feature type="region of interest" description="Disordered" evidence="1">
    <location>
        <begin position="21"/>
        <end position="51"/>
    </location>
</feature>
<dbReference type="GeneID" id="87831175"/>
<evidence type="ECO:0000256" key="1">
    <source>
        <dbReference type="SAM" id="MobiDB-lite"/>
    </source>
</evidence>
<sequence length="207" mass="23156">MARIDRLRSFAEDFIQRNGTNDPLASDFRDRTRATFGNSPPPPRQPAPCPEGKLNFHSNTRYVIRHGDTANTTIPVPEVVSSDWDRITIYIAQLQALASPCDVRIGRLDGQGAVLLSIIPCSGGPFGSLAELHHWLLGADCLVVFTHGDLPSQNIMMRDGHIYWDYALALRGLDSVDWKVWGSHLPSLFSKRNDLEYILMAIVFRLS</sequence>
<dbReference type="AlphaFoldDB" id="A0AAN6Z6P1"/>